<evidence type="ECO:0000313" key="2">
    <source>
        <dbReference type="Proteomes" id="UP000294489"/>
    </source>
</evidence>
<comment type="caution">
    <text evidence="1">The sequence shown here is derived from an EMBL/GenBank/DDBJ whole genome shotgun (WGS) entry which is preliminary data.</text>
</comment>
<dbReference type="RefSeq" id="WP_134021339.1">
    <property type="nucleotide sequence ID" value="NZ_SOEC01000032.1"/>
</dbReference>
<gene>
    <name evidence="1" type="ORF">DFO67_13214</name>
</gene>
<organism evidence="1 2">
    <name type="scientific">Modicisalibacter xianhensis</name>
    <dbReference type="NCBI Taxonomy" id="442341"/>
    <lineage>
        <taxon>Bacteria</taxon>
        <taxon>Pseudomonadati</taxon>
        <taxon>Pseudomonadota</taxon>
        <taxon>Gammaproteobacteria</taxon>
        <taxon>Oceanospirillales</taxon>
        <taxon>Halomonadaceae</taxon>
        <taxon>Modicisalibacter</taxon>
    </lineage>
</organism>
<proteinExistence type="predicted"/>
<protein>
    <submittedName>
        <fullName evidence="1">Uncharacterized protein</fullName>
    </submittedName>
</protein>
<accession>A0A4R8FEG7</accession>
<dbReference type="Proteomes" id="UP000294489">
    <property type="component" value="Unassembled WGS sequence"/>
</dbReference>
<evidence type="ECO:0000313" key="1">
    <source>
        <dbReference type="EMBL" id="TDX21895.1"/>
    </source>
</evidence>
<name>A0A4R8FEG7_9GAMM</name>
<dbReference type="EMBL" id="SOEC01000032">
    <property type="protein sequence ID" value="TDX21895.1"/>
    <property type="molecule type" value="Genomic_DNA"/>
</dbReference>
<reference evidence="1 2" key="1">
    <citation type="submission" date="2019-03" db="EMBL/GenBank/DDBJ databases">
        <title>Freshwater and sediment microbial communities from various areas in North America, analyzing microbe dynamics in response to fracking.</title>
        <authorList>
            <person name="Lamendella R."/>
        </authorList>
    </citation>
    <scope>NUCLEOTIDE SEQUENCE [LARGE SCALE GENOMIC DNA]</scope>
    <source>
        <strain evidence="1 2">6_TX</strain>
    </source>
</reference>
<dbReference type="AlphaFoldDB" id="A0A4R8FEG7"/>
<sequence length="154" mass="15665">MSFATLKTTTTASTAAGGTFTVPYQGQSQGDFSSSSTAMLQVYARQFTGLAVTFGASAATVTWPATAPYPLPAGEYYVQFDLVGGDPLPGDVAQIEPVEDVADSTGGAVDGSLAAVGDTSTANQAAPINDNFADLSAKVNELMAAMRIAGLLKE</sequence>